<feature type="transmembrane region" description="Helical" evidence="2">
    <location>
        <begin position="12"/>
        <end position="34"/>
    </location>
</feature>
<keyword evidence="2" id="KW-0472">Membrane</keyword>
<evidence type="ECO:0000256" key="1">
    <source>
        <dbReference type="SAM" id="Coils"/>
    </source>
</evidence>
<keyword evidence="4" id="KW-1185">Reference proteome</keyword>
<evidence type="ECO:0000313" key="4">
    <source>
        <dbReference type="Proteomes" id="UP000653472"/>
    </source>
</evidence>
<evidence type="ECO:0000256" key="2">
    <source>
        <dbReference type="SAM" id="Phobius"/>
    </source>
</evidence>
<comment type="caution">
    <text evidence="3">The sequence shown here is derived from an EMBL/GenBank/DDBJ whole genome shotgun (WGS) entry which is preliminary data.</text>
</comment>
<keyword evidence="2" id="KW-1133">Transmembrane helix</keyword>
<dbReference type="InterPro" id="IPR046703">
    <property type="entry name" value="DUF6776"/>
</dbReference>
<dbReference type="RefSeq" id="WP_168145952.1">
    <property type="nucleotide sequence ID" value="NZ_JAAVXB010000001.1"/>
</dbReference>
<dbReference type="Gene3D" id="1.10.287.1490">
    <property type="match status" value="1"/>
</dbReference>
<dbReference type="EMBL" id="JAAVXB010000001">
    <property type="protein sequence ID" value="NKF20681.1"/>
    <property type="molecule type" value="Genomic_DNA"/>
</dbReference>
<gene>
    <name evidence="3" type="ORF">G7Y82_00030</name>
</gene>
<sequence>MQHKIIIKRHRPWLKPALVGGVSMAVLLGSWALYSYTRATTVSDFEQAQTEAQKLRAERRQLSRDLRTARAKVDELEDQIAYLKQSNQIDKQACATVQKSLTDLQAEASELREQVAFYRGIAAPDQAKAGVRVQEIRFDPVPKQPGSFRLFLTLIQSVRQDKRVSGHIEMKVVGKQGGAERSLPLDTLSPDAAKNLVFSLKYFEEFSGQFQLPSGFSPERVVITLVPDRSGAPRSEESFDWQRIVDNGAGDEVRE</sequence>
<name>A0A969W4R3_9GAMM</name>
<keyword evidence="1" id="KW-0175">Coiled coil</keyword>
<keyword evidence="2" id="KW-0812">Transmembrane</keyword>
<reference evidence="3" key="1">
    <citation type="submission" date="2020-03" db="EMBL/GenBank/DDBJ databases">
        <title>Solimonas marina sp. nov., isolated from deep seawater of the Pacific Ocean.</title>
        <authorList>
            <person name="Liu X."/>
            <person name="Lai Q."/>
            <person name="Sun F."/>
            <person name="Gai Y."/>
            <person name="Li G."/>
            <person name="Shao Z."/>
        </authorList>
    </citation>
    <scope>NUCLEOTIDE SEQUENCE</scope>
    <source>
        <strain evidence="3">C16B3</strain>
    </source>
</reference>
<dbReference type="Pfam" id="PF20567">
    <property type="entry name" value="DUF6776"/>
    <property type="match status" value="1"/>
</dbReference>
<protein>
    <submittedName>
        <fullName evidence="3">Uncharacterized protein</fullName>
    </submittedName>
</protein>
<dbReference type="AlphaFoldDB" id="A0A969W4R3"/>
<organism evidence="3 4">
    <name type="scientific">Solimonas marina</name>
    <dbReference type="NCBI Taxonomy" id="2714601"/>
    <lineage>
        <taxon>Bacteria</taxon>
        <taxon>Pseudomonadati</taxon>
        <taxon>Pseudomonadota</taxon>
        <taxon>Gammaproteobacteria</taxon>
        <taxon>Nevskiales</taxon>
        <taxon>Nevskiaceae</taxon>
        <taxon>Solimonas</taxon>
    </lineage>
</organism>
<accession>A0A969W4R3</accession>
<dbReference type="Proteomes" id="UP000653472">
    <property type="component" value="Unassembled WGS sequence"/>
</dbReference>
<feature type="coiled-coil region" evidence="1">
    <location>
        <begin position="45"/>
        <end position="121"/>
    </location>
</feature>
<evidence type="ECO:0000313" key="3">
    <source>
        <dbReference type="EMBL" id="NKF20681.1"/>
    </source>
</evidence>
<proteinExistence type="predicted"/>